<accession>A0ABW1U4S9</accession>
<proteinExistence type="predicted"/>
<name>A0ABW1U4S9_9BURK</name>
<evidence type="ECO:0000313" key="1">
    <source>
        <dbReference type="EMBL" id="MFC6284150.1"/>
    </source>
</evidence>
<gene>
    <name evidence="1" type="ORF">ACFQND_23230</name>
</gene>
<sequence length="60" mass="7024">MSKKTKSNLKTCGARTAKKMTTAERELCNNKSGAYRWLNWFFLLIKVEDLFESLLERLPL</sequence>
<dbReference type="RefSeq" id="WP_371439908.1">
    <property type="nucleotide sequence ID" value="NZ_JBHSRS010000084.1"/>
</dbReference>
<keyword evidence="2" id="KW-1185">Reference proteome</keyword>
<protein>
    <submittedName>
        <fullName evidence="1">Uncharacterized protein</fullName>
    </submittedName>
</protein>
<organism evidence="1 2">
    <name type="scientific">Polaromonas aquatica</name>
    <dbReference type="NCBI Taxonomy" id="332657"/>
    <lineage>
        <taxon>Bacteria</taxon>
        <taxon>Pseudomonadati</taxon>
        <taxon>Pseudomonadota</taxon>
        <taxon>Betaproteobacteria</taxon>
        <taxon>Burkholderiales</taxon>
        <taxon>Comamonadaceae</taxon>
        <taxon>Polaromonas</taxon>
    </lineage>
</organism>
<reference evidence="2" key="1">
    <citation type="journal article" date="2019" name="Int. J. Syst. Evol. Microbiol.">
        <title>The Global Catalogue of Microorganisms (GCM) 10K type strain sequencing project: providing services to taxonomists for standard genome sequencing and annotation.</title>
        <authorList>
            <consortium name="The Broad Institute Genomics Platform"/>
            <consortium name="The Broad Institute Genome Sequencing Center for Infectious Disease"/>
            <person name="Wu L."/>
            <person name="Ma J."/>
        </authorList>
    </citation>
    <scope>NUCLEOTIDE SEQUENCE [LARGE SCALE GENOMIC DNA]</scope>
    <source>
        <strain evidence="2">CCUG 39402</strain>
    </source>
</reference>
<dbReference type="EMBL" id="JBHSRS010000084">
    <property type="protein sequence ID" value="MFC6284150.1"/>
    <property type="molecule type" value="Genomic_DNA"/>
</dbReference>
<comment type="caution">
    <text evidence="1">The sequence shown here is derived from an EMBL/GenBank/DDBJ whole genome shotgun (WGS) entry which is preliminary data.</text>
</comment>
<evidence type="ECO:0000313" key="2">
    <source>
        <dbReference type="Proteomes" id="UP001596270"/>
    </source>
</evidence>
<dbReference type="Proteomes" id="UP001596270">
    <property type="component" value="Unassembled WGS sequence"/>
</dbReference>